<dbReference type="NCBIfam" id="TIGR01187">
    <property type="entry name" value="potA"/>
    <property type="match status" value="1"/>
</dbReference>
<evidence type="ECO:0000313" key="10">
    <source>
        <dbReference type="Proteomes" id="UP000000845"/>
    </source>
</evidence>
<dbReference type="Gene3D" id="2.40.50.100">
    <property type="match status" value="1"/>
</dbReference>
<dbReference type="FunFam" id="3.40.50.300:FF:000425">
    <property type="entry name" value="Probable ABC transporter, ATP-binding subunit"/>
    <property type="match status" value="1"/>
</dbReference>
<name>D1AFV0_SEBTE</name>
<organism evidence="9 10">
    <name type="scientific">Sebaldella termitidis (strain ATCC 33386 / NCTC 11300)</name>
    <dbReference type="NCBI Taxonomy" id="526218"/>
    <lineage>
        <taxon>Bacteria</taxon>
        <taxon>Fusobacteriati</taxon>
        <taxon>Fusobacteriota</taxon>
        <taxon>Fusobacteriia</taxon>
        <taxon>Fusobacteriales</taxon>
        <taxon>Leptotrichiaceae</taxon>
        <taxon>Sebaldella</taxon>
    </lineage>
</organism>
<dbReference type="Proteomes" id="UP000000845">
    <property type="component" value="Chromosome"/>
</dbReference>
<keyword evidence="10" id="KW-1185">Reference proteome</keyword>
<dbReference type="EC" id="7.6.2.11" evidence="7"/>
<sequence length="367" mass="42123">MERNLEIKGVKKTFGKDEILKGVNLNIKKGEFFSILGPSGCGKTTILRMIAGFIKPDEGEILLNNERIDKIDPNKRNVNTVFQNYALFPHMTVFDNVAFPLKIKKVSKDEIEKEVLKYLKLVHLEEYKDKFPKSLSGGQKQRVAIARALIGKPDILLLDEPLSALDAKLRQKLLIELDTIHDEVGITFIFVTHDQTEALSVSDRIAIMNKGEILQIGTPNEIYESPENAFVADFIGETNFLSGKVTEVHEKHGYIETPILGRMKIELDKPVKVGDTVVLTLRPEKIKISNNRPNFLHDNYNILHGMIEEVIYTGFQSKLFVKVENSENLIKVFNPHVEYLVEEEIYEWKEEVYIFWNYEDAYLVEVK</sequence>
<dbReference type="PANTHER" id="PTHR42781:SF4">
    <property type="entry name" value="SPERMIDINE_PUTRESCINE IMPORT ATP-BINDING PROTEIN POTA"/>
    <property type="match status" value="1"/>
</dbReference>
<dbReference type="KEGG" id="str:Sterm_1117"/>
<reference evidence="9 10" key="2">
    <citation type="journal article" date="2010" name="Stand. Genomic Sci.">
        <title>Complete genome sequence of Sebaldella termitidis type strain (NCTC 11300).</title>
        <authorList>
            <person name="Harmon-Smith M."/>
            <person name="Celia L."/>
            <person name="Chertkov O."/>
            <person name="Lapidus A."/>
            <person name="Copeland A."/>
            <person name="Glavina Del Rio T."/>
            <person name="Nolan M."/>
            <person name="Lucas S."/>
            <person name="Tice H."/>
            <person name="Cheng J.F."/>
            <person name="Han C."/>
            <person name="Detter J.C."/>
            <person name="Bruce D."/>
            <person name="Goodwin L."/>
            <person name="Pitluck S."/>
            <person name="Pati A."/>
            <person name="Liolios K."/>
            <person name="Ivanova N."/>
            <person name="Mavromatis K."/>
            <person name="Mikhailova N."/>
            <person name="Chen A."/>
            <person name="Palaniappan K."/>
            <person name="Land M."/>
            <person name="Hauser L."/>
            <person name="Chang Y.J."/>
            <person name="Jeffries C.D."/>
            <person name="Brettin T."/>
            <person name="Goker M."/>
            <person name="Beck B."/>
            <person name="Bristow J."/>
            <person name="Eisen J.A."/>
            <person name="Markowitz V."/>
            <person name="Hugenholtz P."/>
            <person name="Kyrpides N.C."/>
            <person name="Klenk H.P."/>
            <person name="Chen F."/>
        </authorList>
    </citation>
    <scope>NUCLEOTIDE SEQUENCE [LARGE SCALE GENOMIC DNA]</scope>
    <source>
        <strain evidence="10">ATCC 33386 / NCTC 11300</strain>
    </source>
</reference>
<dbReference type="eggNOG" id="COG3842">
    <property type="taxonomic scope" value="Bacteria"/>
</dbReference>
<dbReference type="SUPFAM" id="SSF52540">
    <property type="entry name" value="P-loop containing nucleoside triphosphate hydrolases"/>
    <property type="match status" value="1"/>
</dbReference>
<evidence type="ECO:0000256" key="1">
    <source>
        <dbReference type="ARBA" id="ARBA00022448"/>
    </source>
</evidence>
<dbReference type="PANTHER" id="PTHR42781">
    <property type="entry name" value="SPERMIDINE/PUTRESCINE IMPORT ATP-BINDING PROTEIN POTA"/>
    <property type="match status" value="1"/>
</dbReference>
<evidence type="ECO:0000256" key="6">
    <source>
        <dbReference type="ARBA" id="ARBA00023136"/>
    </source>
</evidence>
<dbReference type="InterPro" id="IPR003439">
    <property type="entry name" value="ABC_transporter-like_ATP-bd"/>
</dbReference>
<gene>
    <name evidence="7" type="primary">potA</name>
    <name evidence="9" type="ordered locus">Sterm_1117</name>
</gene>
<evidence type="ECO:0000256" key="3">
    <source>
        <dbReference type="ARBA" id="ARBA00022741"/>
    </source>
</evidence>
<evidence type="ECO:0000256" key="5">
    <source>
        <dbReference type="ARBA" id="ARBA00022967"/>
    </source>
</evidence>
<dbReference type="InterPro" id="IPR005893">
    <property type="entry name" value="PotA-like"/>
</dbReference>
<dbReference type="InterPro" id="IPR050093">
    <property type="entry name" value="ABC_SmlMolc_Importer"/>
</dbReference>
<dbReference type="GO" id="GO:0043190">
    <property type="term" value="C:ATP-binding cassette (ABC) transporter complex"/>
    <property type="evidence" value="ECO:0007669"/>
    <property type="project" value="InterPro"/>
</dbReference>
<evidence type="ECO:0000256" key="7">
    <source>
        <dbReference type="RuleBase" id="RU364083"/>
    </source>
</evidence>
<comment type="function">
    <text evidence="7">Part of the ABC transporter complex PotABCD involved in spermidine/putrescine import. Responsible for energy coupling to the transport system.</text>
</comment>
<protein>
    <recommendedName>
        <fullName evidence="7">Spermidine/putrescine import ATP-binding protein PotA</fullName>
        <ecNumber evidence="7">7.6.2.11</ecNumber>
    </recommendedName>
</protein>
<dbReference type="CDD" id="cd03300">
    <property type="entry name" value="ABC_PotA_N"/>
    <property type="match status" value="1"/>
</dbReference>
<keyword evidence="3 7" id="KW-0547">Nucleotide-binding</keyword>
<dbReference type="GO" id="GO:0015697">
    <property type="term" value="P:quaternary ammonium group transport"/>
    <property type="evidence" value="ECO:0007669"/>
    <property type="project" value="UniProtKB-ARBA"/>
</dbReference>
<dbReference type="InterPro" id="IPR017871">
    <property type="entry name" value="ABC_transporter-like_CS"/>
</dbReference>
<dbReference type="InterPro" id="IPR008995">
    <property type="entry name" value="Mo/tungstate-bd_C_term_dom"/>
</dbReference>
<dbReference type="InterPro" id="IPR013611">
    <property type="entry name" value="Transp-assoc_OB_typ2"/>
</dbReference>
<evidence type="ECO:0000259" key="8">
    <source>
        <dbReference type="PROSITE" id="PS50893"/>
    </source>
</evidence>
<dbReference type="InterPro" id="IPR017879">
    <property type="entry name" value="PotA_ATP-bd"/>
</dbReference>
<keyword evidence="4 7" id="KW-0067">ATP-binding</keyword>
<proteinExistence type="inferred from homology"/>
<dbReference type="Pfam" id="PF00005">
    <property type="entry name" value="ABC_tran"/>
    <property type="match status" value="1"/>
</dbReference>
<comment type="catalytic activity">
    <reaction evidence="7">
        <text>ATP + H2O + polyamine-[polyamine-binding protein]Side 1 = ADP + phosphate + polyamineSide 2 + [polyamine-binding protein]Side 1.</text>
        <dbReference type="EC" id="7.6.2.11"/>
    </reaction>
</comment>
<dbReference type="STRING" id="526218.Sterm_1117"/>
<keyword evidence="5 7" id="KW-1278">Translocase</keyword>
<dbReference type="InterPro" id="IPR003593">
    <property type="entry name" value="AAA+_ATPase"/>
</dbReference>
<dbReference type="PROSITE" id="PS50893">
    <property type="entry name" value="ABC_TRANSPORTER_2"/>
    <property type="match status" value="1"/>
</dbReference>
<reference evidence="10" key="1">
    <citation type="submission" date="2009-09" db="EMBL/GenBank/DDBJ databases">
        <title>The complete chromosome of Sebaldella termitidis ATCC 33386.</title>
        <authorList>
            <consortium name="US DOE Joint Genome Institute (JGI-PGF)"/>
            <person name="Lucas S."/>
            <person name="Copeland A."/>
            <person name="Lapidus A."/>
            <person name="Glavina del Rio T."/>
            <person name="Dalin E."/>
            <person name="Tice H."/>
            <person name="Bruce D."/>
            <person name="Goodwin L."/>
            <person name="Pitluck S."/>
            <person name="Kyrpides N."/>
            <person name="Mavromatis K."/>
            <person name="Ivanova N."/>
            <person name="Mikhailova N."/>
            <person name="Sims D."/>
            <person name="Meincke L."/>
            <person name="Brettin T."/>
            <person name="Detter J.C."/>
            <person name="Han C."/>
            <person name="Larimer F."/>
            <person name="Land M."/>
            <person name="Hauser L."/>
            <person name="Markowitz V."/>
            <person name="Cheng J.F."/>
            <person name="Hugenholtz P."/>
            <person name="Woyke T."/>
            <person name="Wu D."/>
            <person name="Eisen J.A."/>
        </authorList>
    </citation>
    <scope>NUCLEOTIDE SEQUENCE [LARGE SCALE GENOMIC DNA]</scope>
    <source>
        <strain evidence="10">ATCC 33386 / NCTC 11300</strain>
    </source>
</reference>
<dbReference type="SMART" id="SM00382">
    <property type="entry name" value="AAA"/>
    <property type="match status" value="1"/>
</dbReference>
<keyword evidence="2 7" id="KW-1003">Cell membrane</keyword>
<dbReference type="GO" id="GO:0015594">
    <property type="term" value="F:ABC-type putrescine transporter activity"/>
    <property type="evidence" value="ECO:0007669"/>
    <property type="project" value="InterPro"/>
</dbReference>
<feature type="domain" description="ABC transporter" evidence="8">
    <location>
        <begin position="5"/>
        <end position="235"/>
    </location>
</feature>
<dbReference type="GO" id="GO:0016887">
    <property type="term" value="F:ATP hydrolysis activity"/>
    <property type="evidence" value="ECO:0007669"/>
    <property type="project" value="InterPro"/>
</dbReference>
<keyword evidence="1 7" id="KW-0813">Transport</keyword>
<evidence type="ECO:0000313" key="9">
    <source>
        <dbReference type="EMBL" id="ACZ07985.1"/>
    </source>
</evidence>
<evidence type="ECO:0000256" key="4">
    <source>
        <dbReference type="ARBA" id="ARBA00022840"/>
    </source>
</evidence>
<dbReference type="AlphaFoldDB" id="D1AFV0"/>
<dbReference type="RefSeq" id="WP_012860581.1">
    <property type="nucleotide sequence ID" value="NC_013517.1"/>
</dbReference>
<comment type="similarity">
    <text evidence="7">Belongs to the ABC transporter superfamily. Spermidine/putrescine importer (TC 3.A.1.11.1) family.</text>
</comment>
<evidence type="ECO:0000256" key="2">
    <source>
        <dbReference type="ARBA" id="ARBA00022475"/>
    </source>
</evidence>
<dbReference type="EMBL" id="CP001739">
    <property type="protein sequence ID" value="ACZ07985.1"/>
    <property type="molecule type" value="Genomic_DNA"/>
</dbReference>
<dbReference type="InterPro" id="IPR027417">
    <property type="entry name" value="P-loop_NTPase"/>
</dbReference>
<dbReference type="HOGENOM" id="CLU_000604_1_1_0"/>
<keyword evidence="6 7" id="KW-0472">Membrane</keyword>
<comment type="subunit">
    <text evidence="7">The complex is composed of two ATP-binding proteins (PotA), two transmembrane proteins (PotB and PotC) and a solute-binding protein (PotD).</text>
</comment>
<accession>D1AFV0</accession>
<dbReference type="GO" id="GO:0005524">
    <property type="term" value="F:ATP binding"/>
    <property type="evidence" value="ECO:0007669"/>
    <property type="project" value="UniProtKB-KW"/>
</dbReference>
<dbReference type="PROSITE" id="PS00211">
    <property type="entry name" value="ABC_TRANSPORTER_1"/>
    <property type="match status" value="1"/>
</dbReference>
<dbReference type="Gene3D" id="3.40.50.300">
    <property type="entry name" value="P-loop containing nucleotide triphosphate hydrolases"/>
    <property type="match status" value="1"/>
</dbReference>
<dbReference type="SUPFAM" id="SSF50331">
    <property type="entry name" value="MOP-like"/>
    <property type="match status" value="1"/>
</dbReference>
<dbReference type="Pfam" id="PF08402">
    <property type="entry name" value="TOBE_2"/>
    <property type="match status" value="1"/>
</dbReference>